<keyword evidence="3" id="KW-1185">Reference proteome</keyword>
<dbReference type="RefSeq" id="WP_147012625.1">
    <property type="nucleotide sequence ID" value="NZ_VORB01000001.1"/>
</dbReference>
<keyword evidence="1" id="KW-0175">Coiled coil</keyword>
<protein>
    <submittedName>
        <fullName evidence="2">Uncharacterized protein</fullName>
    </submittedName>
</protein>
<feature type="coiled-coil region" evidence="1">
    <location>
        <begin position="81"/>
        <end position="115"/>
    </location>
</feature>
<gene>
    <name evidence="2" type="ORF">FRX97_01420</name>
</gene>
<accession>A0A5C6VIE4</accession>
<dbReference type="AlphaFoldDB" id="A0A5C6VIE4"/>
<organism evidence="2 3">
    <name type="scientific">Luteibaculum oceani</name>
    <dbReference type="NCBI Taxonomy" id="1294296"/>
    <lineage>
        <taxon>Bacteria</taxon>
        <taxon>Pseudomonadati</taxon>
        <taxon>Bacteroidota</taxon>
        <taxon>Flavobacteriia</taxon>
        <taxon>Flavobacteriales</taxon>
        <taxon>Luteibaculaceae</taxon>
        <taxon>Luteibaculum</taxon>
    </lineage>
</organism>
<dbReference type="EMBL" id="VORB01000001">
    <property type="protein sequence ID" value="TXC85312.1"/>
    <property type="molecule type" value="Genomic_DNA"/>
</dbReference>
<name>A0A5C6VIE4_9FLAO</name>
<evidence type="ECO:0000313" key="3">
    <source>
        <dbReference type="Proteomes" id="UP000321168"/>
    </source>
</evidence>
<evidence type="ECO:0000313" key="2">
    <source>
        <dbReference type="EMBL" id="TXC85312.1"/>
    </source>
</evidence>
<comment type="caution">
    <text evidence="2">The sequence shown here is derived from an EMBL/GenBank/DDBJ whole genome shotgun (WGS) entry which is preliminary data.</text>
</comment>
<sequence length="148" mass="17539">MAELQKPQPPKGDSPETWKATIRAFNMVFEDVVFEGYSKRQLDEWVKHEIIDTAEITEIERIGLTDEDNENPKRSNKEIVRDLIHEKLEFYQNQIENLERVIKESEQQASIFGDDDQYNQARKRDIERYKTLIEELKILSKAEIIVND</sequence>
<proteinExistence type="predicted"/>
<dbReference type="Proteomes" id="UP000321168">
    <property type="component" value="Unassembled WGS sequence"/>
</dbReference>
<reference evidence="2 3" key="1">
    <citation type="submission" date="2019-08" db="EMBL/GenBank/DDBJ databases">
        <title>Genome of Luteibaculum oceani JCM 18817.</title>
        <authorList>
            <person name="Bowman J.P."/>
        </authorList>
    </citation>
    <scope>NUCLEOTIDE SEQUENCE [LARGE SCALE GENOMIC DNA]</scope>
    <source>
        <strain evidence="2 3">JCM 18817</strain>
    </source>
</reference>
<evidence type="ECO:0000256" key="1">
    <source>
        <dbReference type="SAM" id="Coils"/>
    </source>
</evidence>